<feature type="domain" description="SnoaL-like" evidence="1">
    <location>
        <begin position="6"/>
        <end position="142"/>
    </location>
</feature>
<dbReference type="InterPro" id="IPR032710">
    <property type="entry name" value="NTF2-like_dom_sf"/>
</dbReference>
<evidence type="ECO:0000313" key="3">
    <source>
        <dbReference type="EMBL" id="QPS02157.1"/>
    </source>
</evidence>
<dbReference type="RefSeq" id="WP_060778602.1">
    <property type="nucleotide sequence ID" value="NZ_CAJHLF010000007.1"/>
</dbReference>
<gene>
    <name evidence="3" type="ORF">I6G68_03625</name>
    <name evidence="2" type="ORF">ODY43_07775</name>
</gene>
<dbReference type="InterPro" id="IPR037401">
    <property type="entry name" value="SnoaL-like"/>
</dbReference>
<dbReference type="KEGG" id="aun:AWM73_06410"/>
<evidence type="ECO:0000313" key="4">
    <source>
        <dbReference type="Proteomes" id="UP000594771"/>
    </source>
</evidence>
<dbReference type="OrthoDB" id="4941530at2"/>
<dbReference type="EMBL" id="JAOTML010000009">
    <property type="protein sequence ID" value="MCY3053886.1"/>
    <property type="molecule type" value="Genomic_DNA"/>
</dbReference>
<proteinExistence type="predicted"/>
<dbReference type="EMBL" id="CP065662">
    <property type="protein sequence ID" value="QPS02157.1"/>
    <property type="molecule type" value="Genomic_DNA"/>
</dbReference>
<sequence>METIDQLAAIEEIKQCKARYWRAIDSKDFDLLRTVFADDVTFDTSLVAHDPIKGQHPLIPQKTTPSTSCEEIIQNAKRLMGKNVQSAHMGHIPEIEITSENTAHAYFPFEDRVVNLGVSAFIGYGYYDDYFEKIAGQWKVKQSKVYRYRVVFDDLLD</sequence>
<organism evidence="3 4">
    <name type="scientific">Aerococcus urinae</name>
    <dbReference type="NCBI Taxonomy" id="1376"/>
    <lineage>
        <taxon>Bacteria</taxon>
        <taxon>Bacillati</taxon>
        <taxon>Bacillota</taxon>
        <taxon>Bacilli</taxon>
        <taxon>Lactobacillales</taxon>
        <taxon>Aerococcaceae</taxon>
        <taxon>Aerococcus</taxon>
    </lineage>
</organism>
<evidence type="ECO:0000313" key="2">
    <source>
        <dbReference type="EMBL" id="MCY3053886.1"/>
    </source>
</evidence>
<name>A0A0X8FF45_9LACT</name>
<dbReference type="SUPFAM" id="SSF54427">
    <property type="entry name" value="NTF2-like"/>
    <property type="match status" value="1"/>
</dbReference>
<reference evidence="3 4" key="1">
    <citation type="submission" date="2020-12" db="EMBL/GenBank/DDBJ databases">
        <title>FDA dAtabase for Regulatory Grade micrObial Sequences (FDA-ARGOS): Supporting development and validation of Infectious Disease Dx tests.</title>
        <authorList>
            <person name="Sproer C."/>
            <person name="Gronow S."/>
            <person name="Severitt S."/>
            <person name="Schroder I."/>
            <person name="Tallon L."/>
            <person name="Sadzewicz L."/>
            <person name="Zhao X."/>
            <person name="Boylan J."/>
            <person name="Ott S."/>
            <person name="Bowen H."/>
            <person name="Vavikolanu K."/>
            <person name="Mehta A."/>
            <person name="Aluvathingal J."/>
            <person name="Nadendla S."/>
            <person name="Lowell S."/>
            <person name="Myers T."/>
            <person name="Yan Y."/>
            <person name="Sichtig H."/>
        </authorList>
    </citation>
    <scope>NUCLEOTIDE SEQUENCE [LARGE SCALE GENOMIC DNA]</scope>
    <source>
        <strain evidence="3 4">FDAARGOS_911</strain>
    </source>
</reference>
<dbReference type="GeneID" id="35767091"/>
<dbReference type="Proteomes" id="UP000594771">
    <property type="component" value="Chromosome"/>
</dbReference>
<dbReference type="AlphaFoldDB" id="A0A0X8FF45"/>
<dbReference type="Pfam" id="PF13577">
    <property type="entry name" value="SnoaL_4"/>
    <property type="match status" value="1"/>
</dbReference>
<evidence type="ECO:0000259" key="1">
    <source>
        <dbReference type="Pfam" id="PF13577"/>
    </source>
</evidence>
<reference evidence="2" key="2">
    <citation type="submission" date="2022-09" db="EMBL/GenBank/DDBJ databases">
        <title>Aerococcus urinae taxonomy study.</title>
        <authorList>
            <person name="Christensen J."/>
            <person name="Senneby E."/>
        </authorList>
    </citation>
    <scope>NUCLEOTIDE SEQUENCE</scope>
    <source>
        <strain evidence="2">NLD-066-U95</strain>
    </source>
</reference>
<accession>A0A0X8FF45</accession>
<dbReference type="Gene3D" id="3.10.450.50">
    <property type="match status" value="1"/>
</dbReference>
<evidence type="ECO:0000313" key="5">
    <source>
        <dbReference type="Proteomes" id="UP001069145"/>
    </source>
</evidence>
<dbReference type="Proteomes" id="UP001069145">
    <property type="component" value="Unassembled WGS sequence"/>
</dbReference>
<protein>
    <submittedName>
        <fullName evidence="3">Nuclear transport factor 2 family protein</fullName>
    </submittedName>
</protein>
<keyword evidence="5" id="KW-1185">Reference proteome</keyword>